<dbReference type="GO" id="GO:0004731">
    <property type="term" value="F:purine-nucleoside phosphorylase activity"/>
    <property type="evidence" value="ECO:0007669"/>
    <property type="project" value="InterPro"/>
</dbReference>
<dbReference type="EMBL" id="PNJG02000001">
    <property type="protein sequence ID" value="RKQ36890.1"/>
    <property type="molecule type" value="Genomic_DNA"/>
</dbReference>
<dbReference type="AlphaFoldDB" id="A0A495ABI6"/>
<dbReference type="Proteomes" id="UP000249516">
    <property type="component" value="Unassembled WGS sequence"/>
</dbReference>
<feature type="domain" description="Nucleoside phosphorylase" evidence="8">
    <location>
        <begin position="58"/>
        <end position="260"/>
    </location>
</feature>
<dbReference type="NCBIfam" id="TIGR00107">
    <property type="entry name" value="deoD"/>
    <property type="match status" value="1"/>
</dbReference>
<dbReference type="InterPro" id="IPR004402">
    <property type="entry name" value="DeoD-type"/>
</dbReference>
<evidence type="ECO:0000256" key="6">
    <source>
        <dbReference type="ARBA" id="ARBA00048447"/>
    </source>
</evidence>
<evidence type="ECO:0000256" key="4">
    <source>
        <dbReference type="ARBA" id="ARBA00022676"/>
    </source>
</evidence>
<dbReference type="InterPro" id="IPR035994">
    <property type="entry name" value="Nucleoside_phosphorylase_sf"/>
</dbReference>
<keyword evidence="10" id="KW-1185">Reference proteome</keyword>
<gene>
    <name evidence="9" type="primary">deoD</name>
    <name evidence="9" type="ORF">C1C97_004630</name>
</gene>
<dbReference type="PROSITE" id="PS01232">
    <property type="entry name" value="PNP_UDP_1"/>
    <property type="match status" value="1"/>
</dbReference>
<dbReference type="NCBIfam" id="NF004489">
    <property type="entry name" value="PRK05819.1"/>
    <property type="match status" value="1"/>
</dbReference>
<dbReference type="GO" id="GO:0004850">
    <property type="term" value="F:uridine phosphorylase activity"/>
    <property type="evidence" value="ECO:0007669"/>
    <property type="project" value="UniProtKB-EC"/>
</dbReference>
<feature type="region of interest" description="Disordered" evidence="7">
    <location>
        <begin position="1"/>
        <end position="52"/>
    </location>
</feature>
<comment type="caution">
    <text evidence="9">The sequence shown here is derived from an EMBL/GenBank/DDBJ whole genome shotgun (WGS) entry which is preliminary data.</text>
</comment>
<evidence type="ECO:0000313" key="10">
    <source>
        <dbReference type="Proteomes" id="UP000249516"/>
    </source>
</evidence>
<accession>A0A495ABI6</accession>
<dbReference type="EC" id="2.4.2.3" evidence="2"/>
<evidence type="ECO:0000256" key="3">
    <source>
        <dbReference type="ARBA" id="ARBA00021980"/>
    </source>
</evidence>
<evidence type="ECO:0000256" key="2">
    <source>
        <dbReference type="ARBA" id="ARBA00011888"/>
    </source>
</evidence>
<dbReference type="OrthoDB" id="9782889at2"/>
<comment type="catalytic activity">
    <reaction evidence="6">
        <text>uridine + phosphate = alpha-D-ribose 1-phosphate + uracil</text>
        <dbReference type="Rhea" id="RHEA:24388"/>
        <dbReference type="ChEBI" id="CHEBI:16704"/>
        <dbReference type="ChEBI" id="CHEBI:17568"/>
        <dbReference type="ChEBI" id="CHEBI:43474"/>
        <dbReference type="ChEBI" id="CHEBI:57720"/>
        <dbReference type="EC" id="2.4.2.3"/>
    </reaction>
</comment>
<dbReference type="SUPFAM" id="SSF53167">
    <property type="entry name" value="Purine and uridine phosphorylases"/>
    <property type="match status" value="1"/>
</dbReference>
<keyword evidence="5 9" id="KW-0808">Transferase</keyword>
<dbReference type="HAMAP" id="MF_01627">
    <property type="entry name" value="Pur_nucleosid_phosp"/>
    <property type="match status" value="1"/>
</dbReference>
<proteinExistence type="inferred from homology"/>
<comment type="similarity">
    <text evidence="1">Belongs to the PNP/UDP phosphorylase family.</text>
</comment>
<dbReference type="GO" id="GO:0006152">
    <property type="term" value="P:purine nucleoside catabolic process"/>
    <property type="evidence" value="ECO:0007669"/>
    <property type="project" value="TreeGrafter"/>
</dbReference>
<sequence length="276" mass="29045">MGAAPKSTADGATPGGPDGVVVPQGSAASVADRPEEDRLSPTSTPHINPQGAPIAETILLPGDPLRAKFIAETFLEDAVQFNSVRNMFGYTGTYQGRELSVMGTGMGIPSIALYSWELINVFGCTKLVRIGSCGGLTEGLALNDLVLAQAASTDSNYLAQFDLPGTWAPTGSFRLLDHVYRAAESRGITAHAGNVVSSDTFYHAQDDTTERWAKMGVLAVEMETVGLYANAAAAGVEALAMFTVSDNLATHAQMTPEQRQTGFAQMIELAATVTEL</sequence>
<dbReference type="PANTHER" id="PTHR43691:SF11">
    <property type="entry name" value="FI09636P-RELATED"/>
    <property type="match status" value="1"/>
</dbReference>
<reference evidence="9 10" key="1">
    <citation type="submission" date="2018-10" db="EMBL/GenBank/DDBJ databases">
        <title>Kocuria tytouropygialis sp. nov., isolated from the uropygial gland of an American barn owl (Tyto furcata).</title>
        <authorList>
            <person name="Braun M.S."/>
            <person name="Wang E."/>
            <person name="Zimmermann S."/>
            <person name="Wagner H."/>
            <person name="Wink M."/>
        </authorList>
    </citation>
    <scope>NUCLEOTIDE SEQUENCE [LARGE SCALE GENOMIC DNA]</scope>
    <source>
        <strain evidence="9 10">442</strain>
    </source>
</reference>
<dbReference type="GO" id="GO:0005829">
    <property type="term" value="C:cytosol"/>
    <property type="evidence" value="ECO:0007669"/>
    <property type="project" value="TreeGrafter"/>
</dbReference>
<evidence type="ECO:0000259" key="8">
    <source>
        <dbReference type="Pfam" id="PF01048"/>
    </source>
</evidence>
<dbReference type="Pfam" id="PF01048">
    <property type="entry name" value="PNP_UDP_1"/>
    <property type="match status" value="1"/>
</dbReference>
<keyword evidence="4 9" id="KW-0328">Glycosyltransferase</keyword>
<name>A0A495ABI6_9MICC</name>
<evidence type="ECO:0000256" key="5">
    <source>
        <dbReference type="ARBA" id="ARBA00022679"/>
    </source>
</evidence>
<organism evidence="9 10">
    <name type="scientific">Kocuria tytonis</name>
    <dbReference type="NCBI Taxonomy" id="2054280"/>
    <lineage>
        <taxon>Bacteria</taxon>
        <taxon>Bacillati</taxon>
        <taxon>Actinomycetota</taxon>
        <taxon>Actinomycetes</taxon>
        <taxon>Micrococcales</taxon>
        <taxon>Micrococcaceae</taxon>
        <taxon>Kocuria</taxon>
    </lineage>
</organism>
<dbReference type="Gene3D" id="3.40.50.1580">
    <property type="entry name" value="Nucleoside phosphorylase domain"/>
    <property type="match status" value="1"/>
</dbReference>
<evidence type="ECO:0000256" key="7">
    <source>
        <dbReference type="SAM" id="MobiDB-lite"/>
    </source>
</evidence>
<dbReference type="InterPro" id="IPR018016">
    <property type="entry name" value="Nucleoside_phosphorylase_CS"/>
</dbReference>
<dbReference type="PANTHER" id="PTHR43691">
    <property type="entry name" value="URIDINE PHOSPHORYLASE"/>
    <property type="match status" value="1"/>
</dbReference>
<evidence type="ECO:0000313" key="9">
    <source>
        <dbReference type="EMBL" id="RKQ36890.1"/>
    </source>
</evidence>
<protein>
    <recommendedName>
        <fullName evidence="3">Uridine phosphorylase</fullName>
        <ecNumber evidence="2">2.4.2.3</ecNumber>
    </recommendedName>
</protein>
<dbReference type="InterPro" id="IPR000845">
    <property type="entry name" value="Nucleoside_phosphorylase_d"/>
</dbReference>
<dbReference type="CDD" id="cd09006">
    <property type="entry name" value="PNP_EcPNPI-like"/>
    <property type="match status" value="1"/>
</dbReference>
<evidence type="ECO:0000256" key="1">
    <source>
        <dbReference type="ARBA" id="ARBA00010456"/>
    </source>
</evidence>